<evidence type="ECO:0000313" key="3">
    <source>
        <dbReference type="Proteomes" id="UP001178507"/>
    </source>
</evidence>
<accession>A0AA36N5Q5</accession>
<feature type="compositionally biased region" description="Acidic residues" evidence="1">
    <location>
        <begin position="145"/>
        <end position="154"/>
    </location>
</feature>
<comment type="caution">
    <text evidence="2">The sequence shown here is derived from an EMBL/GenBank/DDBJ whole genome shotgun (WGS) entry which is preliminary data.</text>
</comment>
<feature type="region of interest" description="Disordered" evidence="1">
    <location>
        <begin position="124"/>
        <end position="164"/>
    </location>
</feature>
<dbReference type="InterPro" id="IPR017853">
    <property type="entry name" value="GH"/>
</dbReference>
<evidence type="ECO:0000313" key="2">
    <source>
        <dbReference type="EMBL" id="CAJ1390472.1"/>
    </source>
</evidence>
<organism evidence="2 3">
    <name type="scientific">Effrenium voratum</name>
    <dbReference type="NCBI Taxonomy" id="2562239"/>
    <lineage>
        <taxon>Eukaryota</taxon>
        <taxon>Sar</taxon>
        <taxon>Alveolata</taxon>
        <taxon>Dinophyceae</taxon>
        <taxon>Suessiales</taxon>
        <taxon>Symbiodiniaceae</taxon>
        <taxon>Effrenium</taxon>
    </lineage>
</organism>
<name>A0AA36N5Q5_9DINO</name>
<dbReference type="Gene3D" id="3.20.20.80">
    <property type="entry name" value="Glycosidases"/>
    <property type="match status" value="1"/>
</dbReference>
<protein>
    <submittedName>
        <fullName evidence="2">Uncharacterized protein</fullName>
    </submittedName>
</protein>
<sequence>MEGSGNQPRDVLPPDQGSLRFPPLGYFCFFSFLCSSEVLAGAHSHLRTCEADGNGGLDLEEAQAWMEFLEANNISDADWAVNDKKESCSALQPGAATNGHWGPRDLTPSGRWVRHSLRQHAARNGNPLIRIRPRNSTNETGNETGGDDEDEEDPDPIHLDSGRGLYESSEGAMTRCGVLAMLVLGLCIFL</sequence>
<dbReference type="AlphaFoldDB" id="A0AA36N5Q5"/>
<dbReference type="SUPFAM" id="SSF51445">
    <property type="entry name" value="(Trans)glycosidases"/>
    <property type="match status" value="1"/>
</dbReference>
<evidence type="ECO:0000256" key="1">
    <source>
        <dbReference type="SAM" id="MobiDB-lite"/>
    </source>
</evidence>
<keyword evidence="3" id="KW-1185">Reference proteome</keyword>
<gene>
    <name evidence="2" type="ORF">EVOR1521_LOCUS15887</name>
</gene>
<dbReference type="EMBL" id="CAUJNA010002079">
    <property type="protein sequence ID" value="CAJ1390472.1"/>
    <property type="molecule type" value="Genomic_DNA"/>
</dbReference>
<reference evidence="2" key="1">
    <citation type="submission" date="2023-08" db="EMBL/GenBank/DDBJ databases">
        <authorList>
            <person name="Chen Y."/>
            <person name="Shah S."/>
            <person name="Dougan E. K."/>
            <person name="Thang M."/>
            <person name="Chan C."/>
        </authorList>
    </citation>
    <scope>NUCLEOTIDE SEQUENCE</scope>
</reference>
<dbReference type="Proteomes" id="UP001178507">
    <property type="component" value="Unassembled WGS sequence"/>
</dbReference>
<proteinExistence type="predicted"/>